<proteinExistence type="predicted"/>
<evidence type="ECO:0000313" key="1">
    <source>
        <dbReference type="EMBL" id="PON65443.1"/>
    </source>
</evidence>
<dbReference type="Proteomes" id="UP000237105">
    <property type="component" value="Unassembled WGS sequence"/>
</dbReference>
<keyword evidence="2" id="KW-1185">Reference proteome</keyword>
<name>A0A2P5CWM5_PARAD</name>
<comment type="caution">
    <text evidence="1">The sequence shown here is derived from an EMBL/GenBank/DDBJ whole genome shotgun (WGS) entry which is preliminary data.</text>
</comment>
<accession>A0A2P5CWM5</accession>
<protein>
    <submittedName>
        <fullName evidence="1">Uncharacterized protein</fullName>
    </submittedName>
</protein>
<reference evidence="2" key="1">
    <citation type="submission" date="2016-06" db="EMBL/GenBank/DDBJ databases">
        <title>Parallel loss of symbiosis genes in relatives of nitrogen-fixing non-legume Parasponia.</title>
        <authorList>
            <person name="Van Velzen R."/>
            <person name="Holmer R."/>
            <person name="Bu F."/>
            <person name="Rutten L."/>
            <person name="Van Zeijl A."/>
            <person name="Liu W."/>
            <person name="Santuari L."/>
            <person name="Cao Q."/>
            <person name="Sharma T."/>
            <person name="Shen D."/>
            <person name="Roswanjaya Y."/>
            <person name="Wardhani T."/>
            <person name="Kalhor M.S."/>
            <person name="Jansen J."/>
            <person name="Van den Hoogen J."/>
            <person name="Gungor B."/>
            <person name="Hartog M."/>
            <person name="Hontelez J."/>
            <person name="Verver J."/>
            <person name="Yang W.-C."/>
            <person name="Schijlen E."/>
            <person name="Repin R."/>
            <person name="Schilthuizen M."/>
            <person name="Schranz E."/>
            <person name="Heidstra R."/>
            <person name="Miyata K."/>
            <person name="Fedorova E."/>
            <person name="Kohlen W."/>
            <person name="Bisseling T."/>
            <person name="Smit S."/>
            <person name="Geurts R."/>
        </authorList>
    </citation>
    <scope>NUCLEOTIDE SEQUENCE [LARGE SCALE GENOMIC DNA]</scope>
    <source>
        <strain evidence="2">cv. WU1-14</strain>
    </source>
</reference>
<dbReference type="AlphaFoldDB" id="A0A2P5CWM5"/>
<sequence>MAQNQMEERGNQGGFVGAFKSTTNSQHQLALEHLLRLRPLEGARDRDGLGNEGSLVCRGVPSGGGCCGLVELSFLFYKGGNERERSEEKVAG</sequence>
<dbReference type="EMBL" id="JXTB01000088">
    <property type="protein sequence ID" value="PON65443.1"/>
    <property type="molecule type" value="Genomic_DNA"/>
</dbReference>
<gene>
    <name evidence="1" type="ORF">PanWU01x14_117570</name>
</gene>
<evidence type="ECO:0000313" key="2">
    <source>
        <dbReference type="Proteomes" id="UP000237105"/>
    </source>
</evidence>
<organism evidence="1 2">
    <name type="scientific">Parasponia andersonii</name>
    <name type="common">Sponia andersonii</name>
    <dbReference type="NCBI Taxonomy" id="3476"/>
    <lineage>
        <taxon>Eukaryota</taxon>
        <taxon>Viridiplantae</taxon>
        <taxon>Streptophyta</taxon>
        <taxon>Embryophyta</taxon>
        <taxon>Tracheophyta</taxon>
        <taxon>Spermatophyta</taxon>
        <taxon>Magnoliopsida</taxon>
        <taxon>eudicotyledons</taxon>
        <taxon>Gunneridae</taxon>
        <taxon>Pentapetalae</taxon>
        <taxon>rosids</taxon>
        <taxon>fabids</taxon>
        <taxon>Rosales</taxon>
        <taxon>Cannabaceae</taxon>
        <taxon>Parasponia</taxon>
    </lineage>
</organism>